<gene>
    <name evidence="2" type="ORF">KDD93_06305</name>
</gene>
<organism evidence="2 3">
    <name type="scientific">Campylobacter anatolicus</name>
    <dbReference type="NCBI Taxonomy" id="2829105"/>
    <lineage>
        <taxon>Bacteria</taxon>
        <taxon>Pseudomonadati</taxon>
        <taxon>Campylobacterota</taxon>
        <taxon>Epsilonproteobacteria</taxon>
        <taxon>Campylobacterales</taxon>
        <taxon>Campylobacteraceae</taxon>
        <taxon>Campylobacter</taxon>
    </lineage>
</organism>
<feature type="region of interest" description="Disordered" evidence="1">
    <location>
        <begin position="1"/>
        <end position="51"/>
    </location>
</feature>
<dbReference type="Proteomes" id="UP000682951">
    <property type="component" value="Unassembled WGS sequence"/>
</dbReference>
<proteinExistence type="predicted"/>
<comment type="caution">
    <text evidence="2">The sequence shown here is derived from an EMBL/GenBank/DDBJ whole genome shotgun (WGS) entry which is preliminary data.</text>
</comment>
<evidence type="ECO:0000313" key="3">
    <source>
        <dbReference type="Proteomes" id="UP000682951"/>
    </source>
</evidence>
<name>A0ABS5HJF3_9BACT</name>
<keyword evidence="3" id="KW-1185">Reference proteome</keyword>
<accession>A0ABS5HJF3</accession>
<dbReference type="EMBL" id="JAGSSW010000006">
    <property type="protein sequence ID" value="MBR8464176.1"/>
    <property type="molecule type" value="Genomic_DNA"/>
</dbReference>
<evidence type="ECO:0000313" key="2">
    <source>
        <dbReference type="EMBL" id="MBR8464176.1"/>
    </source>
</evidence>
<protein>
    <recommendedName>
        <fullName evidence="4">Highly acidic protein</fullName>
    </recommendedName>
</protein>
<dbReference type="RefSeq" id="WP_212142137.1">
    <property type="nucleotide sequence ID" value="NZ_JAGSSW010000006.1"/>
</dbReference>
<sequence length="51" mass="6368">MSNEFNDELEYDDIYEDTFEEEQDNGYSYNYDENDYDFEDSDEEEDSYDSW</sequence>
<evidence type="ECO:0000256" key="1">
    <source>
        <dbReference type="SAM" id="MobiDB-lite"/>
    </source>
</evidence>
<feature type="compositionally biased region" description="Acidic residues" evidence="1">
    <location>
        <begin position="1"/>
        <end position="24"/>
    </location>
</feature>
<reference evidence="2 3" key="1">
    <citation type="submission" date="2021-04" db="EMBL/GenBank/DDBJ databases">
        <title>Molecular and phenotypic characterization and identification of bacterial isolates recovered from the Anatolian ground squirrels (Spermophilus xanthoprymnus) and which have the potential to form a new species in the Campylobacter genus.</title>
        <authorList>
            <person name="Aydin F."/>
            <person name="Abay S."/>
            <person name="Kayman T."/>
            <person name="Karakaya E."/>
            <person name="Mustak H.K."/>
            <person name="Mustak I.B."/>
            <person name="Bilgin N."/>
            <person name="Duzler A."/>
            <person name="Sahin O."/>
            <person name="Guran O."/>
            <person name="Saticioglu I.B."/>
        </authorList>
    </citation>
    <scope>NUCLEOTIDE SEQUENCE [LARGE SCALE GENOMIC DNA]</scope>
    <source>
        <strain evidence="3">faydin-G24</strain>
    </source>
</reference>
<feature type="compositionally biased region" description="Acidic residues" evidence="1">
    <location>
        <begin position="32"/>
        <end position="51"/>
    </location>
</feature>
<evidence type="ECO:0008006" key="4">
    <source>
        <dbReference type="Google" id="ProtNLM"/>
    </source>
</evidence>